<comment type="caution">
    <text evidence="1">The sequence shown here is derived from an EMBL/GenBank/DDBJ whole genome shotgun (WGS) entry which is preliminary data.</text>
</comment>
<dbReference type="EMBL" id="JAEPRA010000011">
    <property type="protein sequence ID" value="KAG2178467.1"/>
    <property type="molecule type" value="Genomic_DNA"/>
</dbReference>
<dbReference type="Pfam" id="PF12585">
    <property type="entry name" value="DUF3759"/>
    <property type="match status" value="1"/>
</dbReference>
<accession>A0A8H7PQJ5</accession>
<dbReference type="Proteomes" id="UP000612746">
    <property type="component" value="Unassembled WGS sequence"/>
</dbReference>
<name>A0A8H7PQJ5_9FUNG</name>
<evidence type="ECO:0008006" key="3">
    <source>
        <dbReference type="Google" id="ProtNLM"/>
    </source>
</evidence>
<sequence>MGLFDTFAQHHDEVYNTEGHKSSWSHELIGGAAGFAAMKAYEAKEAKEGKPQNHAFAKELIAGIAAAEADKLFETKGLNFIDREKAKHEAKNNAIKMYEEKYE</sequence>
<dbReference type="AlphaFoldDB" id="A0A8H7PQJ5"/>
<protein>
    <recommendedName>
        <fullName evidence="3">CipC protein</fullName>
    </recommendedName>
</protein>
<organism evidence="1 2">
    <name type="scientific">Umbelopsis vinacea</name>
    <dbReference type="NCBI Taxonomy" id="44442"/>
    <lineage>
        <taxon>Eukaryota</taxon>
        <taxon>Fungi</taxon>
        <taxon>Fungi incertae sedis</taxon>
        <taxon>Mucoromycota</taxon>
        <taxon>Mucoromycotina</taxon>
        <taxon>Umbelopsidomycetes</taxon>
        <taxon>Umbelopsidales</taxon>
        <taxon>Umbelopsidaceae</taxon>
        <taxon>Umbelopsis</taxon>
    </lineage>
</organism>
<dbReference type="PANTHER" id="PTHR37450">
    <property type="entry name" value="CIPC PROTEIN"/>
    <property type="match status" value="1"/>
</dbReference>
<dbReference type="PANTHER" id="PTHR37450:SF1">
    <property type="entry name" value="CIPC PROTEIN"/>
    <property type="match status" value="1"/>
</dbReference>
<evidence type="ECO:0000313" key="1">
    <source>
        <dbReference type="EMBL" id="KAG2178467.1"/>
    </source>
</evidence>
<gene>
    <name evidence="1" type="ORF">INT44_001619</name>
</gene>
<reference evidence="1" key="1">
    <citation type="submission" date="2020-12" db="EMBL/GenBank/DDBJ databases">
        <title>Metabolic potential, ecology and presence of endohyphal bacteria is reflected in genomic diversity of Mucoromycotina.</title>
        <authorList>
            <person name="Muszewska A."/>
            <person name="Okrasinska A."/>
            <person name="Steczkiewicz K."/>
            <person name="Drgas O."/>
            <person name="Orlowska M."/>
            <person name="Perlinska-Lenart U."/>
            <person name="Aleksandrzak-Piekarczyk T."/>
            <person name="Szatraj K."/>
            <person name="Zielenkiewicz U."/>
            <person name="Pilsyk S."/>
            <person name="Malc E."/>
            <person name="Mieczkowski P."/>
            <person name="Kruszewska J.S."/>
            <person name="Biernat P."/>
            <person name="Pawlowska J."/>
        </authorList>
    </citation>
    <scope>NUCLEOTIDE SEQUENCE</scope>
    <source>
        <strain evidence="1">WA0000051536</strain>
    </source>
</reference>
<dbReference type="InterPro" id="IPR022234">
    <property type="entry name" value="DUF3759"/>
</dbReference>
<keyword evidence="2" id="KW-1185">Reference proteome</keyword>
<evidence type="ECO:0000313" key="2">
    <source>
        <dbReference type="Proteomes" id="UP000612746"/>
    </source>
</evidence>
<proteinExistence type="predicted"/>
<dbReference type="OrthoDB" id="9895617at2759"/>